<gene>
    <name evidence="2" type="ORF">PXEA_LOCUS26035</name>
</gene>
<keyword evidence="1" id="KW-0472">Membrane</keyword>
<keyword evidence="1" id="KW-0812">Transmembrane</keyword>
<proteinExistence type="predicted"/>
<keyword evidence="3" id="KW-1185">Reference proteome</keyword>
<evidence type="ECO:0000313" key="2">
    <source>
        <dbReference type="EMBL" id="VEL32595.1"/>
    </source>
</evidence>
<dbReference type="EMBL" id="CAAALY010244386">
    <property type="protein sequence ID" value="VEL32595.1"/>
    <property type="molecule type" value="Genomic_DNA"/>
</dbReference>
<protein>
    <submittedName>
        <fullName evidence="2">Uncharacterized protein</fullName>
    </submittedName>
</protein>
<dbReference type="Proteomes" id="UP000784294">
    <property type="component" value="Unassembled WGS sequence"/>
</dbReference>
<keyword evidence="1" id="KW-1133">Transmembrane helix</keyword>
<feature type="transmembrane region" description="Helical" evidence="1">
    <location>
        <begin position="127"/>
        <end position="149"/>
    </location>
</feature>
<evidence type="ECO:0000256" key="1">
    <source>
        <dbReference type="SAM" id="Phobius"/>
    </source>
</evidence>
<dbReference type="AlphaFoldDB" id="A0A3S5ABH6"/>
<accession>A0A3S5ABH6</accession>
<sequence>MPCHQPGRIARQHNEIPRQITCLRRFLKMYMCAPTGSGSTTCKPDSARLRIRHEDGTVFIWPLPSVPPIIHAFPAPKTSLEAGVRWPKNSRIPAHRFSKQICAKTDFAGPQNCFDVVEKYLRVKWKLVGSAFVVGFWAAYLFVAAFISYERTG</sequence>
<organism evidence="2 3">
    <name type="scientific">Protopolystoma xenopodis</name>
    <dbReference type="NCBI Taxonomy" id="117903"/>
    <lineage>
        <taxon>Eukaryota</taxon>
        <taxon>Metazoa</taxon>
        <taxon>Spiralia</taxon>
        <taxon>Lophotrochozoa</taxon>
        <taxon>Platyhelminthes</taxon>
        <taxon>Monogenea</taxon>
        <taxon>Polyopisthocotylea</taxon>
        <taxon>Polystomatidea</taxon>
        <taxon>Polystomatidae</taxon>
        <taxon>Protopolystoma</taxon>
    </lineage>
</organism>
<reference evidence="2" key="1">
    <citation type="submission" date="2018-11" db="EMBL/GenBank/DDBJ databases">
        <authorList>
            <consortium name="Pathogen Informatics"/>
        </authorList>
    </citation>
    <scope>NUCLEOTIDE SEQUENCE</scope>
</reference>
<evidence type="ECO:0000313" key="3">
    <source>
        <dbReference type="Proteomes" id="UP000784294"/>
    </source>
</evidence>
<comment type="caution">
    <text evidence="2">The sequence shown here is derived from an EMBL/GenBank/DDBJ whole genome shotgun (WGS) entry which is preliminary data.</text>
</comment>
<name>A0A3S5ABH6_9PLAT</name>